<reference evidence="1 2" key="1">
    <citation type="submission" date="2019-10" db="EMBL/GenBank/DDBJ databases">
        <title>Genomic and transcriptomic insights into the perfect genentic adaptation of a filamentous nitrogen-fixing cyanobacterium to rice fields.</title>
        <authorList>
            <person name="Chen Z."/>
        </authorList>
    </citation>
    <scope>NUCLEOTIDE SEQUENCE [LARGE SCALE GENOMIC DNA]</scope>
    <source>
        <strain evidence="1">CCNUC1</strain>
    </source>
</reference>
<proteinExistence type="predicted"/>
<sequence length="38" mass="4395">MGIFADFNGRINFEAIFKQFSTEVIIKVLPKINTIEIH</sequence>
<organism evidence="1 2">
    <name type="scientific">Nostoc sphaeroides CCNUC1</name>
    <dbReference type="NCBI Taxonomy" id="2653204"/>
    <lineage>
        <taxon>Bacteria</taxon>
        <taxon>Bacillati</taxon>
        <taxon>Cyanobacteriota</taxon>
        <taxon>Cyanophyceae</taxon>
        <taxon>Nostocales</taxon>
        <taxon>Nostocaceae</taxon>
        <taxon>Nostoc</taxon>
    </lineage>
</organism>
<keyword evidence="2" id="KW-1185">Reference proteome</keyword>
<dbReference type="Proteomes" id="UP000326678">
    <property type="component" value="Chromosome Gxm1"/>
</dbReference>
<dbReference type="AlphaFoldDB" id="A0A5P8W331"/>
<evidence type="ECO:0000313" key="1">
    <source>
        <dbReference type="EMBL" id="QFS46686.1"/>
    </source>
</evidence>
<name>A0A5P8W331_9NOSO</name>
<accession>A0A5P8W331</accession>
<dbReference type="EMBL" id="CP045226">
    <property type="protein sequence ID" value="QFS46686.1"/>
    <property type="molecule type" value="Genomic_DNA"/>
</dbReference>
<evidence type="ECO:0000313" key="2">
    <source>
        <dbReference type="Proteomes" id="UP000326678"/>
    </source>
</evidence>
<gene>
    <name evidence="1" type="ORF">GXM_04167</name>
</gene>
<protein>
    <submittedName>
        <fullName evidence="1">Uncharacterized protein</fullName>
    </submittedName>
</protein>
<dbReference type="KEGG" id="nsh:GXM_04167"/>